<protein>
    <submittedName>
        <fullName evidence="2">Uncharacterized protein</fullName>
    </submittedName>
</protein>
<feature type="transmembrane region" description="Helical" evidence="1">
    <location>
        <begin position="6"/>
        <end position="28"/>
    </location>
</feature>
<keyword evidence="1" id="KW-1133">Transmembrane helix</keyword>
<accession>A0A6G9ART3</accession>
<evidence type="ECO:0000256" key="1">
    <source>
        <dbReference type="SAM" id="Phobius"/>
    </source>
</evidence>
<feature type="transmembrane region" description="Helical" evidence="1">
    <location>
        <begin position="100"/>
        <end position="127"/>
    </location>
</feature>
<evidence type="ECO:0000313" key="2">
    <source>
        <dbReference type="EMBL" id="QIP14995.1"/>
    </source>
</evidence>
<gene>
    <name evidence="2" type="ORF">G8759_21390</name>
</gene>
<name>A0A6G9ART3_9BACT</name>
<keyword evidence="3" id="KW-1185">Reference proteome</keyword>
<proteinExistence type="predicted"/>
<dbReference type="AlphaFoldDB" id="A0A6G9ART3"/>
<feature type="transmembrane region" description="Helical" evidence="1">
    <location>
        <begin position="67"/>
        <end position="88"/>
    </location>
</feature>
<keyword evidence="1" id="KW-0472">Membrane</keyword>
<reference evidence="2 3" key="1">
    <citation type="submission" date="2020-03" db="EMBL/GenBank/DDBJ databases">
        <authorList>
            <person name="Kim M.K."/>
        </authorList>
    </citation>
    <scope>NUCLEOTIDE SEQUENCE [LARGE SCALE GENOMIC DNA]</scope>
    <source>
        <strain evidence="2 3">BT328</strain>
    </source>
</reference>
<dbReference type="RefSeq" id="WP_167212168.1">
    <property type="nucleotide sequence ID" value="NZ_CP050063.1"/>
</dbReference>
<feature type="transmembrane region" description="Helical" evidence="1">
    <location>
        <begin position="40"/>
        <end position="61"/>
    </location>
</feature>
<dbReference type="Proteomes" id="UP000501802">
    <property type="component" value="Chromosome"/>
</dbReference>
<dbReference type="KEGG" id="spib:G8759_21390"/>
<sequence length="159" mass="17816">MNRTVTYLLGPELVWLLLFALAGILVAQNQPVTGISHLKIIWLNWYLPAIGVMLAFVPLFWATGNLWWWLVRIGLASLIGVVLLVGYLCKSASYSDIRDLGVGMGFLFFVAIGWTLLASIGLIAILFQLANWSFLPALKCLLVVFSLFLLVMKFKWDNP</sequence>
<evidence type="ECO:0000313" key="3">
    <source>
        <dbReference type="Proteomes" id="UP000501802"/>
    </source>
</evidence>
<dbReference type="EMBL" id="CP050063">
    <property type="protein sequence ID" value="QIP14995.1"/>
    <property type="molecule type" value="Genomic_DNA"/>
</dbReference>
<keyword evidence="1" id="KW-0812">Transmembrane</keyword>
<feature type="transmembrane region" description="Helical" evidence="1">
    <location>
        <begin position="133"/>
        <end position="152"/>
    </location>
</feature>
<organism evidence="2 3">
    <name type="scientific">Spirosoma aureum</name>
    <dbReference type="NCBI Taxonomy" id="2692134"/>
    <lineage>
        <taxon>Bacteria</taxon>
        <taxon>Pseudomonadati</taxon>
        <taxon>Bacteroidota</taxon>
        <taxon>Cytophagia</taxon>
        <taxon>Cytophagales</taxon>
        <taxon>Cytophagaceae</taxon>
        <taxon>Spirosoma</taxon>
    </lineage>
</organism>